<dbReference type="Ensembl" id="ENSSLUT00000008156.1">
    <property type="protein sequence ID" value="ENSSLUP00000007916.1"/>
    <property type="gene ID" value="ENSSLUG00000003695.1"/>
</dbReference>
<evidence type="ECO:0000313" key="3">
    <source>
        <dbReference type="Proteomes" id="UP000694568"/>
    </source>
</evidence>
<dbReference type="Pfam" id="PF00059">
    <property type="entry name" value="Lectin_C"/>
    <property type="match status" value="3"/>
</dbReference>
<feature type="domain" description="C-type lectin" evidence="1">
    <location>
        <begin position="232"/>
        <end position="333"/>
    </location>
</feature>
<dbReference type="SUPFAM" id="SSF56436">
    <property type="entry name" value="C-type lectin-like"/>
    <property type="match status" value="3"/>
</dbReference>
<dbReference type="CDD" id="cd00037">
    <property type="entry name" value="CLECT"/>
    <property type="match status" value="2"/>
</dbReference>
<dbReference type="SMART" id="SM00034">
    <property type="entry name" value="CLECT"/>
    <property type="match status" value="3"/>
</dbReference>
<accession>A0A8D0CQH9</accession>
<sequence>GQCSSIGGQLCDYHFIRYEKTWEEAQKYCRKNHTDLATVSNQTDMKRLRSSTTAKPPYKAWIGLQENTPNIVWRWSLPGVKFNVTESEWSDKQPDNVDDQEICVRMHDGTWDDDHCSAKYKCICYDDNSSGETFHISTSEMNWTEAQSYCRDNYTDLISGVKQLEDFKTQRRKDAEAFWIGLFRDSYWSWSDGSSFSFRSWDKDEPKKTCAMTTSDGKWSSDDCNNKKPFFCYDDSVILIKKNMTWVDALYYCRDHYRDLVSITNQDEQLWVQERAKMASTPYVWLGLRYTCTLDFWFWVTDETVLYTNLDPDQSGDDCNVSGAMDRNGTHQWVKMIDDNYKFNFICSK</sequence>
<dbReference type="AlphaFoldDB" id="A0A8D0CQH9"/>
<reference evidence="2" key="2">
    <citation type="submission" date="2025-09" db="UniProtKB">
        <authorList>
            <consortium name="Ensembl"/>
        </authorList>
    </citation>
    <scope>IDENTIFICATION</scope>
</reference>
<name>A0A8D0CQH9_SANLU</name>
<dbReference type="InterPro" id="IPR001304">
    <property type="entry name" value="C-type_lectin-like"/>
</dbReference>
<evidence type="ECO:0000259" key="1">
    <source>
        <dbReference type="PROSITE" id="PS50041"/>
    </source>
</evidence>
<dbReference type="PROSITE" id="PS50041">
    <property type="entry name" value="C_TYPE_LECTIN_2"/>
    <property type="match status" value="3"/>
</dbReference>
<keyword evidence="3" id="KW-1185">Reference proteome</keyword>
<reference evidence="2" key="1">
    <citation type="submission" date="2025-08" db="UniProtKB">
        <authorList>
            <consortium name="Ensembl"/>
        </authorList>
    </citation>
    <scope>IDENTIFICATION</scope>
</reference>
<evidence type="ECO:0000313" key="2">
    <source>
        <dbReference type="Ensembl" id="ENSSLUP00000007916.1"/>
    </source>
</evidence>
<dbReference type="GeneTree" id="ENSGT01100000263473"/>
<dbReference type="PANTHER" id="PTHR45784:SF3">
    <property type="entry name" value="C-TYPE LECTIN DOMAIN FAMILY 4 MEMBER K-LIKE-RELATED"/>
    <property type="match status" value="1"/>
</dbReference>
<dbReference type="PANTHER" id="PTHR45784">
    <property type="entry name" value="C-TYPE LECTIN DOMAIN FAMILY 20 MEMBER A-RELATED"/>
    <property type="match status" value="1"/>
</dbReference>
<protein>
    <recommendedName>
        <fullName evidence="1">C-type lectin domain-containing protein</fullName>
    </recommendedName>
</protein>
<dbReference type="InterPro" id="IPR016186">
    <property type="entry name" value="C-type_lectin-like/link_sf"/>
</dbReference>
<dbReference type="Gene3D" id="3.10.100.10">
    <property type="entry name" value="Mannose-Binding Protein A, subunit A"/>
    <property type="match status" value="3"/>
</dbReference>
<organism evidence="2 3">
    <name type="scientific">Sander lucioperca</name>
    <name type="common">Pike-perch</name>
    <name type="synonym">Perca lucioperca</name>
    <dbReference type="NCBI Taxonomy" id="283035"/>
    <lineage>
        <taxon>Eukaryota</taxon>
        <taxon>Metazoa</taxon>
        <taxon>Chordata</taxon>
        <taxon>Craniata</taxon>
        <taxon>Vertebrata</taxon>
        <taxon>Euteleostomi</taxon>
        <taxon>Actinopterygii</taxon>
        <taxon>Neopterygii</taxon>
        <taxon>Teleostei</taxon>
        <taxon>Neoteleostei</taxon>
        <taxon>Acanthomorphata</taxon>
        <taxon>Eupercaria</taxon>
        <taxon>Perciformes</taxon>
        <taxon>Percoidei</taxon>
        <taxon>Percidae</taxon>
        <taxon>Luciopercinae</taxon>
        <taxon>Sander</taxon>
    </lineage>
</organism>
<proteinExistence type="predicted"/>
<feature type="domain" description="C-type lectin" evidence="1">
    <location>
        <begin position="129"/>
        <end position="233"/>
    </location>
</feature>
<dbReference type="InterPro" id="IPR016187">
    <property type="entry name" value="CTDL_fold"/>
</dbReference>
<dbReference type="Proteomes" id="UP000694568">
    <property type="component" value="Unplaced"/>
</dbReference>
<feature type="domain" description="C-type lectin" evidence="1">
    <location>
        <begin position="13"/>
        <end position="125"/>
    </location>
</feature>